<dbReference type="GO" id="GO:0003700">
    <property type="term" value="F:DNA-binding transcription factor activity"/>
    <property type="evidence" value="ECO:0007669"/>
    <property type="project" value="InterPro"/>
</dbReference>
<dbReference type="InterPro" id="IPR000835">
    <property type="entry name" value="HTH_MarR-typ"/>
</dbReference>
<dbReference type="AlphaFoldDB" id="A0AA46PP82"/>
<dbReference type="RefSeq" id="WP_226618466.1">
    <property type="nucleotide sequence ID" value="NZ_CP085255.1"/>
</dbReference>
<sequence length="217" mass="24980">MNKEKGGEVMHIGENSTRDMILRLIKTAGKRSILEMAQKLGISEMAVRKHIQVLEKDGFITSSIQRQTKGRPSKLYQLTAKGEDLFPKKYKQLSVELLTELKSMGQSHLITELFSRRKSRLIQQYEFQTAGKSFSEKLHILEELLLLEGFMPEVRIEEGQVHLKEFNCPYIETAEEFKQICRSEKEFIKDFLSADKVDIKSCMAAGDGCCHYIIEQD</sequence>
<gene>
    <name evidence="3" type="ORF">OD459_17970</name>
</gene>
<name>A0AA46PP82_CYTFI</name>
<evidence type="ECO:0000256" key="1">
    <source>
        <dbReference type="ARBA" id="ARBA00023125"/>
    </source>
</evidence>
<proteinExistence type="predicted"/>
<dbReference type="InterPro" id="IPR011991">
    <property type="entry name" value="ArsR-like_HTH"/>
</dbReference>
<dbReference type="Gene3D" id="1.10.10.10">
    <property type="entry name" value="Winged helix-like DNA-binding domain superfamily/Winged helix DNA-binding domain"/>
    <property type="match status" value="1"/>
</dbReference>
<dbReference type="PANTHER" id="PTHR38600:SF2">
    <property type="entry name" value="SLL0088 PROTEIN"/>
    <property type="match status" value="1"/>
</dbReference>
<evidence type="ECO:0000313" key="3">
    <source>
        <dbReference type="EMBL" id="UYG94077.1"/>
    </source>
</evidence>
<dbReference type="InterPro" id="IPR036388">
    <property type="entry name" value="WH-like_DNA-bd_sf"/>
</dbReference>
<dbReference type="Pfam" id="PF13412">
    <property type="entry name" value="HTH_24"/>
    <property type="match status" value="1"/>
</dbReference>
<organism evidence="3 4">
    <name type="scientific">Cytobacillus firmus</name>
    <name type="common">Bacillus firmus</name>
    <dbReference type="NCBI Taxonomy" id="1399"/>
    <lineage>
        <taxon>Bacteria</taxon>
        <taxon>Bacillati</taxon>
        <taxon>Bacillota</taxon>
        <taxon>Bacilli</taxon>
        <taxon>Bacillales</taxon>
        <taxon>Bacillaceae</taxon>
        <taxon>Cytobacillus</taxon>
    </lineage>
</organism>
<dbReference type="Proteomes" id="UP001163104">
    <property type="component" value="Chromosome"/>
</dbReference>
<keyword evidence="1" id="KW-0238">DNA-binding</keyword>
<protein>
    <submittedName>
        <fullName evidence="3">Winged helix-turn-helix transcriptional regulator</fullName>
    </submittedName>
</protein>
<dbReference type="EMBL" id="CP107027">
    <property type="protein sequence ID" value="UYG94077.1"/>
    <property type="molecule type" value="Genomic_DNA"/>
</dbReference>
<accession>A0AA46PP82</accession>
<dbReference type="SUPFAM" id="SSF46785">
    <property type="entry name" value="Winged helix' DNA-binding domain"/>
    <property type="match status" value="1"/>
</dbReference>
<dbReference type="GO" id="GO:0003677">
    <property type="term" value="F:DNA binding"/>
    <property type="evidence" value="ECO:0007669"/>
    <property type="project" value="UniProtKB-KW"/>
</dbReference>
<reference evidence="3" key="1">
    <citation type="submission" date="2022-10" db="EMBL/GenBank/DDBJ databases">
        <title>Mechanism of multi-heavy metal repair in Cytobacillus Firmus M7.</title>
        <authorList>
            <person name="Li X."/>
            <person name="Yu C."/>
        </authorList>
    </citation>
    <scope>NUCLEOTIDE SEQUENCE</scope>
    <source>
        <strain evidence="3">M7</strain>
    </source>
</reference>
<feature type="domain" description="HTH marR-type" evidence="2">
    <location>
        <begin position="7"/>
        <end position="109"/>
    </location>
</feature>
<dbReference type="CDD" id="cd00090">
    <property type="entry name" value="HTH_ARSR"/>
    <property type="match status" value="1"/>
</dbReference>
<dbReference type="PANTHER" id="PTHR38600">
    <property type="entry name" value="TRANSCRIPTIONAL REGULATORY PROTEIN"/>
    <property type="match status" value="1"/>
</dbReference>
<dbReference type="InterPro" id="IPR036390">
    <property type="entry name" value="WH_DNA-bd_sf"/>
</dbReference>
<evidence type="ECO:0000313" key="4">
    <source>
        <dbReference type="Proteomes" id="UP001163104"/>
    </source>
</evidence>
<evidence type="ECO:0000259" key="2">
    <source>
        <dbReference type="SMART" id="SM00347"/>
    </source>
</evidence>
<dbReference type="SMART" id="SM00347">
    <property type="entry name" value="HTH_MARR"/>
    <property type="match status" value="1"/>
</dbReference>